<evidence type="ECO:0000256" key="1">
    <source>
        <dbReference type="SAM" id="MobiDB-lite"/>
    </source>
</evidence>
<dbReference type="EMBL" id="JAWIZZ010000064">
    <property type="protein sequence ID" value="KAK5773833.1"/>
    <property type="molecule type" value="Genomic_DNA"/>
</dbReference>
<comment type="caution">
    <text evidence="2">The sequence shown here is derived from an EMBL/GenBank/DDBJ whole genome shotgun (WGS) entry which is preliminary data.</text>
</comment>
<evidence type="ECO:0008006" key="4">
    <source>
        <dbReference type="Google" id="ProtNLM"/>
    </source>
</evidence>
<sequence>MNKIRFYSTTKTHIDHLWPSGSLNPTPYEIFHLKDFEIRNNNNNDNDNDNDNDNRDRDRDRGGGSSSSLTRSKYLKNIYHQYVKLYHPDISTNIIIFDQKNDNILSPREKLKRFKSISVAYKQLLTGQNVHNNPIYPYSSYSSHPHPHFYAHAYSHNYQPYPIYEKCESDVSDINPLHILYMAIGTLVVWGGSIYLNNLQDSIHLSNQYTVNSQTIEKQDIQRVYWQQLYEKYIGFTGSKMDRIHRFLWIRLWNKESPRDETELEASLKNNHLFIERLLEELSRKN</sequence>
<accession>A0AAN7WRP9</accession>
<proteinExistence type="predicted"/>
<feature type="compositionally biased region" description="Basic and acidic residues" evidence="1">
    <location>
        <begin position="52"/>
        <end position="62"/>
    </location>
</feature>
<dbReference type="AlphaFoldDB" id="A0AAN7WRP9"/>
<evidence type="ECO:0000313" key="2">
    <source>
        <dbReference type="EMBL" id="KAK5773833.1"/>
    </source>
</evidence>
<gene>
    <name evidence="2" type="ORF">RI543_004889</name>
</gene>
<keyword evidence="3" id="KW-1185">Reference proteome</keyword>
<dbReference type="Proteomes" id="UP001306508">
    <property type="component" value="Unassembled WGS sequence"/>
</dbReference>
<organism evidence="2 3">
    <name type="scientific">Arxiozyma heterogenica</name>
    <dbReference type="NCBI Taxonomy" id="278026"/>
    <lineage>
        <taxon>Eukaryota</taxon>
        <taxon>Fungi</taxon>
        <taxon>Dikarya</taxon>
        <taxon>Ascomycota</taxon>
        <taxon>Saccharomycotina</taxon>
        <taxon>Saccharomycetes</taxon>
        <taxon>Saccharomycetales</taxon>
        <taxon>Saccharomycetaceae</taxon>
        <taxon>Arxiozyma</taxon>
    </lineage>
</organism>
<reference evidence="3" key="1">
    <citation type="submission" date="2023-07" db="EMBL/GenBank/DDBJ databases">
        <title>A draft genome of Kazachstania heterogenica Y-27499.</title>
        <authorList>
            <person name="Donic C."/>
            <person name="Kralova J.S."/>
            <person name="Fidel L."/>
            <person name="Ben-Dor S."/>
            <person name="Jung S."/>
        </authorList>
    </citation>
    <scope>NUCLEOTIDE SEQUENCE [LARGE SCALE GENOMIC DNA]</scope>
    <source>
        <strain evidence="3">Y27499</strain>
    </source>
</reference>
<name>A0AAN7WRP9_9SACH</name>
<feature type="region of interest" description="Disordered" evidence="1">
    <location>
        <begin position="41"/>
        <end position="68"/>
    </location>
</feature>
<evidence type="ECO:0000313" key="3">
    <source>
        <dbReference type="Proteomes" id="UP001306508"/>
    </source>
</evidence>
<protein>
    <recommendedName>
        <fullName evidence="4">J domain-containing protein</fullName>
    </recommendedName>
</protein>